<dbReference type="PROSITE" id="PS52004">
    <property type="entry name" value="KS3_2"/>
    <property type="match status" value="1"/>
</dbReference>
<evidence type="ECO:0000259" key="4">
    <source>
        <dbReference type="PROSITE" id="PS52004"/>
    </source>
</evidence>
<dbReference type="RefSeq" id="WP_246914731.1">
    <property type="nucleotide sequence ID" value="NZ_JALJRB010000040.1"/>
</dbReference>
<dbReference type="GO" id="GO:0004315">
    <property type="term" value="F:3-oxoacyl-[acyl-carrier-protein] synthase activity"/>
    <property type="evidence" value="ECO:0007669"/>
    <property type="project" value="TreeGrafter"/>
</dbReference>
<dbReference type="Proteomes" id="UP001165427">
    <property type="component" value="Unassembled WGS sequence"/>
</dbReference>
<evidence type="ECO:0000256" key="3">
    <source>
        <dbReference type="RuleBase" id="RU003694"/>
    </source>
</evidence>
<dbReference type="PANTHER" id="PTHR11712">
    <property type="entry name" value="POLYKETIDE SYNTHASE-RELATED"/>
    <property type="match status" value="1"/>
</dbReference>
<dbReference type="Pfam" id="PF02801">
    <property type="entry name" value="Ketoacyl-synt_C"/>
    <property type="match status" value="1"/>
</dbReference>
<dbReference type="SMART" id="SM00825">
    <property type="entry name" value="PKS_KS"/>
    <property type="match status" value="1"/>
</dbReference>
<keyword evidence="6" id="KW-1185">Reference proteome</keyword>
<comment type="caution">
    <text evidence="5">The sequence shown here is derived from an EMBL/GenBank/DDBJ whole genome shotgun (WGS) entry which is preliminary data.</text>
</comment>
<evidence type="ECO:0000256" key="1">
    <source>
        <dbReference type="ARBA" id="ARBA00008467"/>
    </source>
</evidence>
<accession>A0AA41R549</accession>
<evidence type="ECO:0000256" key="2">
    <source>
        <dbReference type="ARBA" id="ARBA00022679"/>
    </source>
</evidence>
<dbReference type="Gene3D" id="3.40.47.10">
    <property type="match status" value="1"/>
</dbReference>
<keyword evidence="2 3" id="KW-0808">Transferase</keyword>
<dbReference type="InterPro" id="IPR020841">
    <property type="entry name" value="PKS_Beta-ketoAc_synthase_dom"/>
</dbReference>
<evidence type="ECO:0000313" key="6">
    <source>
        <dbReference type="Proteomes" id="UP001165427"/>
    </source>
</evidence>
<dbReference type="GO" id="GO:0006633">
    <property type="term" value="P:fatty acid biosynthetic process"/>
    <property type="evidence" value="ECO:0007669"/>
    <property type="project" value="TreeGrafter"/>
</dbReference>
<dbReference type="InterPro" id="IPR000794">
    <property type="entry name" value="Beta-ketoacyl_synthase"/>
</dbReference>
<dbReference type="AlphaFoldDB" id="A0AA41R549"/>
<gene>
    <name evidence="5" type="ORF">MRX98_20810</name>
</gene>
<proteinExistence type="inferred from homology"/>
<feature type="domain" description="Ketosynthase family 3 (KS3)" evidence="4">
    <location>
        <begin position="4"/>
        <end position="418"/>
    </location>
</feature>
<dbReference type="PANTHER" id="PTHR11712:SF336">
    <property type="entry name" value="3-OXOACYL-[ACYL-CARRIER-PROTEIN] SYNTHASE, MITOCHONDRIAL"/>
    <property type="match status" value="1"/>
</dbReference>
<dbReference type="InterPro" id="IPR014031">
    <property type="entry name" value="Ketoacyl_synth_C"/>
</dbReference>
<dbReference type="EMBL" id="JALJRB010000040">
    <property type="protein sequence ID" value="MCJ8503029.1"/>
    <property type="molecule type" value="Genomic_DNA"/>
</dbReference>
<dbReference type="InterPro" id="IPR014030">
    <property type="entry name" value="Ketoacyl_synth_N"/>
</dbReference>
<name>A0AA41R549_9BACT</name>
<sequence length="421" mass="44796">MNDPERVVVTGIAVRSGLGGDFQTLIHGLEIGEFAPVKPFFPNEIISKAVGLPFNPPYVFDAFSRKSIPPEGKNTGPGDRILGMLEPIIDEALAQANLGVEDLEHGRARIYIAGVGIQPEILNFFSFIARNDQEDLRQNKGIRQCHYKYYSQKAIARSLAKNYHLTRPPVSVYSASCSSLAALYLAQSAIASGRSGIAIVVTWQEVTLYDLLFLGGLNALARTASHPFGSGGEGVVLGAGAAAIVLENSSRGRQRKMSDLVEIRGFSTSQSGGLSQGGHSFSPDFRVIGKTISKALEHAKCRPEEVSVVLPHGNGLRSSDKAEALAIRKVWGNHPVSVSSYKSQLGYTLAASGLIDIAILSEALLAGRLLAFRTKGQLDGHLGLCFHADAPPQRLKTGTAVKIGIGIEGSVAACVLSVPSE</sequence>
<dbReference type="InterPro" id="IPR016039">
    <property type="entry name" value="Thiolase-like"/>
</dbReference>
<reference evidence="5" key="1">
    <citation type="submission" date="2022-04" db="EMBL/GenBank/DDBJ databases">
        <title>Desulfatitalea alkaliphila sp. nov., a novel anaerobic sulfate-reducing bacterium isolated from terrestrial mud volcano, Taman Peninsula, Russia.</title>
        <authorList>
            <person name="Khomyakova M.A."/>
            <person name="Merkel A.Y."/>
            <person name="Slobodkin A.I."/>
        </authorList>
    </citation>
    <scope>NUCLEOTIDE SEQUENCE</scope>
    <source>
        <strain evidence="5">M08but</strain>
    </source>
</reference>
<dbReference type="SUPFAM" id="SSF53901">
    <property type="entry name" value="Thiolase-like"/>
    <property type="match status" value="2"/>
</dbReference>
<dbReference type="Pfam" id="PF00109">
    <property type="entry name" value="ketoacyl-synt"/>
    <property type="match status" value="1"/>
</dbReference>
<organism evidence="5 6">
    <name type="scientific">Desulfatitalea alkaliphila</name>
    <dbReference type="NCBI Taxonomy" id="2929485"/>
    <lineage>
        <taxon>Bacteria</taxon>
        <taxon>Pseudomonadati</taxon>
        <taxon>Thermodesulfobacteriota</taxon>
        <taxon>Desulfobacteria</taxon>
        <taxon>Desulfobacterales</taxon>
        <taxon>Desulfosarcinaceae</taxon>
        <taxon>Desulfatitalea</taxon>
    </lineage>
</organism>
<comment type="similarity">
    <text evidence="1 3">Belongs to the thiolase-like superfamily. Beta-ketoacyl-ACP synthases family.</text>
</comment>
<evidence type="ECO:0000313" key="5">
    <source>
        <dbReference type="EMBL" id="MCJ8503029.1"/>
    </source>
</evidence>
<protein>
    <recommendedName>
        <fullName evidence="4">Ketosynthase family 3 (KS3) domain-containing protein</fullName>
    </recommendedName>
</protein>